<evidence type="ECO:0000256" key="12">
    <source>
        <dbReference type="SAM" id="Phobius"/>
    </source>
</evidence>
<keyword evidence="5 12" id="KW-1133">Transmembrane helix</keyword>
<name>A0A8K0P7K6_LADFU</name>
<evidence type="ECO:0000256" key="2">
    <source>
        <dbReference type="ARBA" id="ARBA00010663"/>
    </source>
</evidence>
<accession>A0A8K0P7K6</accession>
<evidence type="ECO:0000256" key="7">
    <source>
        <dbReference type="ARBA" id="ARBA00023136"/>
    </source>
</evidence>
<dbReference type="AlphaFoldDB" id="A0A8K0P7K6"/>
<comment type="caution">
    <text evidence="14">The sequence shown here is derived from an EMBL/GenBank/DDBJ whole genome shotgun (WGS) entry which is preliminary data.</text>
</comment>
<dbReference type="InterPro" id="IPR050569">
    <property type="entry name" value="TAAR"/>
</dbReference>
<evidence type="ECO:0000256" key="3">
    <source>
        <dbReference type="ARBA" id="ARBA00022475"/>
    </source>
</evidence>
<feature type="transmembrane region" description="Helical" evidence="12">
    <location>
        <begin position="61"/>
        <end position="86"/>
    </location>
</feature>
<dbReference type="Gene3D" id="1.20.1070.10">
    <property type="entry name" value="Rhodopsin 7-helix transmembrane proteins"/>
    <property type="match status" value="2"/>
</dbReference>
<reference evidence="14" key="2">
    <citation type="submission" date="2017-10" db="EMBL/GenBank/DDBJ databases">
        <title>Ladona fulva Genome sequencing and assembly.</title>
        <authorList>
            <person name="Murali S."/>
            <person name="Richards S."/>
            <person name="Bandaranaike D."/>
            <person name="Bellair M."/>
            <person name="Blankenburg K."/>
            <person name="Chao H."/>
            <person name="Dinh H."/>
            <person name="Doddapaneni H."/>
            <person name="Dugan-Rocha S."/>
            <person name="Elkadiri S."/>
            <person name="Gnanaolivu R."/>
            <person name="Hernandez B."/>
            <person name="Skinner E."/>
            <person name="Javaid M."/>
            <person name="Lee S."/>
            <person name="Li M."/>
            <person name="Ming W."/>
            <person name="Munidasa M."/>
            <person name="Muniz J."/>
            <person name="Nguyen L."/>
            <person name="Hughes D."/>
            <person name="Osuji N."/>
            <person name="Pu L.-L."/>
            <person name="Puazo M."/>
            <person name="Qu C."/>
            <person name="Quiroz J."/>
            <person name="Raj R."/>
            <person name="Weissenberger G."/>
            <person name="Xin Y."/>
            <person name="Zou X."/>
            <person name="Han Y."/>
            <person name="Worley K."/>
            <person name="Muzny D."/>
            <person name="Gibbs R."/>
        </authorList>
    </citation>
    <scope>NUCLEOTIDE SEQUENCE</scope>
    <source>
        <strain evidence="14">Sampled in the wild</strain>
    </source>
</reference>
<evidence type="ECO:0000256" key="6">
    <source>
        <dbReference type="ARBA" id="ARBA00023040"/>
    </source>
</evidence>
<organism evidence="14 15">
    <name type="scientific">Ladona fulva</name>
    <name type="common">Scarce chaser dragonfly</name>
    <name type="synonym">Libellula fulva</name>
    <dbReference type="NCBI Taxonomy" id="123851"/>
    <lineage>
        <taxon>Eukaryota</taxon>
        <taxon>Metazoa</taxon>
        <taxon>Ecdysozoa</taxon>
        <taxon>Arthropoda</taxon>
        <taxon>Hexapoda</taxon>
        <taxon>Insecta</taxon>
        <taxon>Pterygota</taxon>
        <taxon>Palaeoptera</taxon>
        <taxon>Odonata</taxon>
        <taxon>Epiprocta</taxon>
        <taxon>Anisoptera</taxon>
        <taxon>Libelluloidea</taxon>
        <taxon>Libellulidae</taxon>
        <taxon>Ladona</taxon>
    </lineage>
</organism>
<evidence type="ECO:0000313" key="14">
    <source>
        <dbReference type="EMBL" id="KAG8236826.1"/>
    </source>
</evidence>
<evidence type="ECO:0000256" key="8">
    <source>
        <dbReference type="ARBA" id="ARBA00023170"/>
    </source>
</evidence>
<feature type="compositionally biased region" description="Basic and acidic residues" evidence="11">
    <location>
        <begin position="244"/>
        <end position="266"/>
    </location>
</feature>
<evidence type="ECO:0000313" key="15">
    <source>
        <dbReference type="Proteomes" id="UP000792457"/>
    </source>
</evidence>
<keyword evidence="7 12" id="KW-0472">Membrane</keyword>
<feature type="region of interest" description="Disordered" evidence="11">
    <location>
        <begin position="1"/>
        <end position="55"/>
    </location>
</feature>
<proteinExistence type="inferred from homology"/>
<feature type="domain" description="G-protein coupled receptors family 1 profile" evidence="13">
    <location>
        <begin position="608"/>
        <end position="663"/>
    </location>
</feature>
<keyword evidence="6 10" id="KW-0297">G-protein coupled receptor</keyword>
<dbReference type="SUPFAM" id="SSF81321">
    <property type="entry name" value="Family A G protein-coupled receptor-like"/>
    <property type="match status" value="2"/>
</dbReference>
<dbReference type="Pfam" id="PF00001">
    <property type="entry name" value="7tm_1"/>
    <property type="match status" value="2"/>
</dbReference>
<evidence type="ECO:0000256" key="1">
    <source>
        <dbReference type="ARBA" id="ARBA00004651"/>
    </source>
</evidence>
<dbReference type="EMBL" id="KZ309084">
    <property type="protein sequence ID" value="KAG8236826.1"/>
    <property type="molecule type" value="Genomic_DNA"/>
</dbReference>
<dbReference type="PANTHER" id="PTHR24249">
    <property type="entry name" value="HISTAMINE RECEPTOR-RELATED G-PROTEIN COUPLED RECEPTOR"/>
    <property type="match status" value="1"/>
</dbReference>
<protein>
    <recommendedName>
        <fullName evidence="13">G-protein coupled receptors family 1 profile domain-containing protein</fullName>
    </recommendedName>
</protein>
<dbReference type="GO" id="GO:0004930">
    <property type="term" value="F:G protein-coupled receptor activity"/>
    <property type="evidence" value="ECO:0007669"/>
    <property type="project" value="UniProtKB-KW"/>
</dbReference>
<evidence type="ECO:0000259" key="13">
    <source>
        <dbReference type="PROSITE" id="PS50262"/>
    </source>
</evidence>
<evidence type="ECO:0000256" key="5">
    <source>
        <dbReference type="ARBA" id="ARBA00022989"/>
    </source>
</evidence>
<comment type="similarity">
    <text evidence="2 10">Belongs to the G-protein coupled receptor 1 family.</text>
</comment>
<dbReference type="InterPro" id="IPR017452">
    <property type="entry name" value="GPCR_Rhodpsn_7TM"/>
</dbReference>
<keyword evidence="15" id="KW-1185">Reference proteome</keyword>
<dbReference type="PROSITE" id="PS00237">
    <property type="entry name" value="G_PROTEIN_RECEP_F1_1"/>
    <property type="match status" value="1"/>
</dbReference>
<evidence type="ECO:0000256" key="4">
    <source>
        <dbReference type="ARBA" id="ARBA00022692"/>
    </source>
</evidence>
<feature type="region of interest" description="Disordered" evidence="11">
    <location>
        <begin position="464"/>
        <end position="531"/>
    </location>
</feature>
<feature type="domain" description="G-protein coupled receptors family 1 profile" evidence="13">
    <location>
        <begin position="61"/>
        <end position="163"/>
    </location>
</feature>
<feature type="compositionally biased region" description="Basic and acidic residues" evidence="11">
    <location>
        <begin position="493"/>
        <end position="502"/>
    </location>
</feature>
<keyword evidence="8 10" id="KW-0675">Receptor</keyword>
<feature type="transmembrane region" description="Helical" evidence="12">
    <location>
        <begin position="611"/>
        <end position="635"/>
    </location>
</feature>
<feature type="compositionally biased region" description="Polar residues" evidence="11">
    <location>
        <begin position="191"/>
        <end position="202"/>
    </location>
</feature>
<feature type="compositionally biased region" description="Polar residues" evidence="11">
    <location>
        <begin position="45"/>
        <end position="55"/>
    </location>
</feature>
<gene>
    <name evidence="14" type="ORF">J437_LFUL017283</name>
</gene>
<feature type="region of interest" description="Disordered" evidence="11">
    <location>
        <begin position="184"/>
        <end position="303"/>
    </location>
</feature>
<sequence>MRRRRHNLKSKFSEPLQPTHNTSGTRKHHSHSEGVNNIEIENPDSAPSQTFRPGTRSSSRFVLSLAISDLLVGLSMPFHMVFYIQGADGGGSPLMIGKDYVTLGQIEWACLLRFVLIALACSASACNLLAIAVDRYLAIVYPLHYCRYMTKSAVVLALTILYWRIGKEARAQLKRLLGADGKGPPWKRFQNGKTYSSSTSTASDKDRHRTQHGVNRQANKEINKTNETVSSFKDERCLNGSQDIPKREKEIGSSSNIRKEIDEFKKNSKLPHLQETEEEHYQEEKGKSSNDYLNDSGFDQKKPNLKDEINMLQEKTEKCPTVREVCSIVKCQSDPNLVSYFEDEIVKDKKGIKPQKGLNNQVQYDSELTNKTITARQSHFSPINNFTKGNQQITDNGSQKTQCGFQMNFLKREKWLTKRKSMDQTYKSGTFNTMPKVMMANKMHFDKLPELTISLADFIKETNDIDNNKTNNDNKDRPNKSETSKENPTQKIPTKEVLEEPKQNNLLKDSSEVRSHCHDEPLKFSPEEESQESINITIAADFPTSENTPISEVDEEEGENEGIERRASCMRSISSGCSSRGGHRNSTWNIRFPSLTSGNASIRPNVSKSTIVVLLVLGSFILLWLPYLTVSSLLVKGVKLPYTLYRLTFSLAMSNSGVNPIIYGWKNAELKRVFMRFVMSKWHRCTKRWKQRKEQEPAIEMLNEYAPSIEISHIS</sequence>
<dbReference type="PANTHER" id="PTHR24249:SF414">
    <property type="entry name" value="LP14436P"/>
    <property type="match status" value="1"/>
</dbReference>
<evidence type="ECO:0000256" key="10">
    <source>
        <dbReference type="RuleBase" id="RU000688"/>
    </source>
</evidence>
<dbReference type="InterPro" id="IPR000276">
    <property type="entry name" value="GPCR_Rhodpsn"/>
</dbReference>
<feature type="transmembrane region" description="Helical" evidence="12">
    <location>
        <begin position="106"/>
        <end position="133"/>
    </location>
</feature>
<dbReference type="Proteomes" id="UP000792457">
    <property type="component" value="Unassembled WGS sequence"/>
</dbReference>
<dbReference type="PROSITE" id="PS50262">
    <property type="entry name" value="G_PROTEIN_RECEP_F1_2"/>
    <property type="match status" value="2"/>
</dbReference>
<dbReference type="OrthoDB" id="10042731at2759"/>
<evidence type="ECO:0000256" key="9">
    <source>
        <dbReference type="ARBA" id="ARBA00023224"/>
    </source>
</evidence>
<evidence type="ECO:0000256" key="11">
    <source>
        <dbReference type="SAM" id="MobiDB-lite"/>
    </source>
</evidence>
<keyword evidence="3" id="KW-1003">Cell membrane</keyword>
<dbReference type="PRINTS" id="PR00237">
    <property type="entry name" value="GPCRRHODOPSN"/>
</dbReference>
<dbReference type="GO" id="GO:0005886">
    <property type="term" value="C:plasma membrane"/>
    <property type="evidence" value="ECO:0007669"/>
    <property type="project" value="UniProtKB-SubCell"/>
</dbReference>
<feature type="compositionally biased region" description="Basic and acidic residues" evidence="11">
    <location>
        <begin position="509"/>
        <end position="526"/>
    </location>
</feature>
<dbReference type="CDD" id="cd00637">
    <property type="entry name" value="7tm_classA_rhodopsin-like"/>
    <property type="match status" value="2"/>
</dbReference>
<comment type="subcellular location">
    <subcellularLocation>
        <location evidence="1">Cell membrane</location>
        <topology evidence="1">Multi-pass membrane protein</topology>
    </subcellularLocation>
</comment>
<keyword evidence="9 10" id="KW-0807">Transducer</keyword>
<reference evidence="14" key="1">
    <citation type="submission" date="2013-04" db="EMBL/GenBank/DDBJ databases">
        <authorList>
            <person name="Qu J."/>
            <person name="Murali S.C."/>
            <person name="Bandaranaike D."/>
            <person name="Bellair M."/>
            <person name="Blankenburg K."/>
            <person name="Chao H."/>
            <person name="Dinh H."/>
            <person name="Doddapaneni H."/>
            <person name="Downs B."/>
            <person name="Dugan-Rocha S."/>
            <person name="Elkadiri S."/>
            <person name="Gnanaolivu R.D."/>
            <person name="Hernandez B."/>
            <person name="Javaid M."/>
            <person name="Jayaseelan J.C."/>
            <person name="Lee S."/>
            <person name="Li M."/>
            <person name="Ming W."/>
            <person name="Munidasa M."/>
            <person name="Muniz J."/>
            <person name="Nguyen L."/>
            <person name="Ongeri F."/>
            <person name="Osuji N."/>
            <person name="Pu L.-L."/>
            <person name="Puazo M."/>
            <person name="Qu C."/>
            <person name="Quiroz J."/>
            <person name="Raj R."/>
            <person name="Weissenberger G."/>
            <person name="Xin Y."/>
            <person name="Zou X."/>
            <person name="Han Y."/>
            <person name="Richards S."/>
            <person name="Worley K."/>
            <person name="Muzny D."/>
            <person name="Gibbs R."/>
        </authorList>
    </citation>
    <scope>NUCLEOTIDE SEQUENCE</scope>
    <source>
        <strain evidence="14">Sampled in the wild</strain>
    </source>
</reference>
<feature type="compositionally biased region" description="Basic and acidic residues" evidence="11">
    <location>
        <begin position="464"/>
        <end position="485"/>
    </location>
</feature>
<keyword evidence="4 10" id="KW-0812">Transmembrane</keyword>